<name>A0A1F5GGA2_9BACT</name>
<dbReference type="EMBL" id="MFBF01000030">
    <property type="protein sequence ID" value="OGD90898.1"/>
    <property type="molecule type" value="Genomic_DNA"/>
</dbReference>
<proteinExistence type="predicted"/>
<evidence type="ECO:0000259" key="1">
    <source>
        <dbReference type="Pfam" id="PF12706"/>
    </source>
</evidence>
<dbReference type="PANTHER" id="PTHR42663:SF6">
    <property type="entry name" value="HYDROLASE C777.06C-RELATED"/>
    <property type="match status" value="1"/>
</dbReference>
<feature type="domain" description="Metallo-beta-lactamase" evidence="1">
    <location>
        <begin position="43"/>
        <end position="219"/>
    </location>
</feature>
<accession>A0A1F5GGA2</accession>
<dbReference type="STRING" id="1797716.A3D07_01110"/>
<dbReference type="CDD" id="cd16279">
    <property type="entry name" value="metallo-hydrolase-like_MBL-fold"/>
    <property type="match status" value="1"/>
</dbReference>
<dbReference type="PANTHER" id="PTHR42663">
    <property type="entry name" value="HYDROLASE C777.06C-RELATED-RELATED"/>
    <property type="match status" value="1"/>
</dbReference>
<sequence length="252" mass="28283">MKIKFLGTSAGWPLPRLGCNCEICSSKDPKDTRTRTQLLVNDKILLDAGPDTYKHLVSNNPQKIEAIFISHAHHDHVLGLWDISHIYNRQQVPILFVTQAVLNGIKKIFDTNLLKLKVEVIKPSERVHLKNTKVTYFPVVHGNTPAFGIKVKESKILAYIPDFNKILPSSQKVIRDCDLLAIDGSSLGKIGKTQGHISIADGIQISKKLKAKQTYFIHIGHKSATHRSLEIYLKETAGPNFHPAYDRLDLNL</sequence>
<protein>
    <recommendedName>
        <fullName evidence="1">Metallo-beta-lactamase domain-containing protein</fullName>
    </recommendedName>
</protein>
<dbReference type="Pfam" id="PF12706">
    <property type="entry name" value="Lactamase_B_2"/>
    <property type="match status" value="1"/>
</dbReference>
<reference evidence="2 3" key="1">
    <citation type="journal article" date="2016" name="Nat. Commun.">
        <title>Thousands of microbial genomes shed light on interconnected biogeochemical processes in an aquifer system.</title>
        <authorList>
            <person name="Anantharaman K."/>
            <person name="Brown C.T."/>
            <person name="Hug L.A."/>
            <person name="Sharon I."/>
            <person name="Castelle C.J."/>
            <person name="Probst A.J."/>
            <person name="Thomas B.C."/>
            <person name="Singh A."/>
            <person name="Wilkins M.J."/>
            <person name="Karaoz U."/>
            <person name="Brodie E.L."/>
            <person name="Williams K.H."/>
            <person name="Hubbard S.S."/>
            <person name="Banfield J.F."/>
        </authorList>
    </citation>
    <scope>NUCLEOTIDE SEQUENCE [LARGE SCALE GENOMIC DNA]</scope>
</reference>
<organism evidence="2 3">
    <name type="scientific">Candidatus Curtissbacteria bacterium RIFCSPHIGHO2_02_FULL_42_15</name>
    <dbReference type="NCBI Taxonomy" id="1797716"/>
    <lineage>
        <taxon>Bacteria</taxon>
        <taxon>Candidatus Curtissiibacteriota</taxon>
    </lineage>
</organism>
<dbReference type="InterPro" id="IPR001279">
    <property type="entry name" value="Metallo-B-lactamas"/>
</dbReference>
<dbReference type="InterPro" id="IPR036866">
    <property type="entry name" value="RibonucZ/Hydroxyglut_hydro"/>
</dbReference>
<dbReference type="Gene3D" id="3.60.15.10">
    <property type="entry name" value="Ribonuclease Z/Hydroxyacylglutathione hydrolase-like"/>
    <property type="match status" value="1"/>
</dbReference>
<evidence type="ECO:0000313" key="2">
    <source>
        <dbReference type="EMBL" id="OGD90898.1"/>
    </source>
</evidence>
<comment type="caution">
    <text evidence="2">The sequence shown here is derived from an EMBL/GenBank/DDBJ whole genome shotgun (WGS) entry which is preliminary data.</text>
</comment>
<dbReference type="SUPFAM" id="SSF56281">
    <property type="entry name" value="Metallo-hydrolase/oxidoreductase"/>
    <property type="match status" value="1"/>
</dbReference>
<gene>
    <name evidence="2" type="ORF">A3D07_01110</name>
</gene>
<dbReference type="AlphaFoldDB" id="A0A1F5GGA2"/>
<dbReference type="Proteomes" id="UP000177124">
    <property type="component" value="Unassembled WGS sequence"/>
</dbReference>
<evidence type="ECO:0000313" key="3">
    <source>
        <dbReference type="Proteomes" id="UP000177124"/>
    </source>
</evidence>